<feature type="transmembrane region" description="Helical" evidence="1">
    <location>
        <begin position="6"/>
        <end position="26"/>
    </location>
</feature>
<keyword evidence="1" id="KW-0812">Transmembrane</keyword>
<dbReference type="Proteomes" id="UP000240509">
    <property type="component" value="Unassembled WGS sequence"/>
</dbReference>
<evidence type="ECO:0000256" key="1">
    <source>
        <dbReference type="SAM" id="Phobius"/>
    </source>
</evidence>
<evidence type="ECO:0008006" key="4">
    <source>
        <dbReference type="Google" id="ProtNLM"/>
    </source>
</evidence>
<keyword evidence="3" id="KW-1185">Reference proteome</keyword>
<dbReference type="RefSeq" id="WP_107586240.1">
    <property type="nucleotide sequence ID" value="NZ_PZJJ01000046.1"/>
</dbReference>
<keyword evidence="1" id="KW-1133">Transmembrane helix</keyword>
<keyword evidence="1" id="KW-0472">Membrane</keyword>
<comment type="caution">
    <text evidence="2">The sequence shown here is derived from an EMBL/GenBank/DDBJ whole genome shotgun (WGS) entry which is preliminary data.</text>
</comment>
<dbReference type="InterPro" id="IPR009693">
    <property type="entry name" value="Glucitol_operon_activator"/>
</dbReference>
<sequence>MAYWGLFFIVFAGIWVLQFYMAHYQMKNYYQTLRKMSRKEEGFLGVGIHKRKFGKGVVAILVTNNEGVIVDAQRMSGVTVFSRFENFDDVVGIHLNDVYKVVEEPKLVEAVEMAIQKIDDQRFHTLQKAGG</sequence>
<dbReference type="OrthoDB" id="9096700at2"/>
<protein>
    <recommendedName>
        <fullName evidence="4">Transcriptional regulator</fullName>
    </recommendedName>
</protein>
<accession>A0A2T4U279</accession>
<dbReference type="EMBL" id="PZJJ01000046">
    <property type="protein sequence ID" value="PTL37512.1"/>
    <property type="molecule type" value="Genomic_DNA"/>
</dbReference>
<reference evidence="2 3" key="1">
    <citation type="submission" date="2018-03" db="EMBL/GenBank/DDBJ databases">
        <title>Alkalicoccus saliphilus sp. nov., isolated from a mineral pool.</title>
        <authorList>
            <person name="Zhao B."/>
        </authorList>
    </citation>
    <scope>NUCLEOTIDE SEQUENCE [LARGE SCALE GENOMIC DNA]</scope>
    <source>
        <strain evidence="2 3">6AG</strain>
    </source>
</reference>
<dbReference type="AlphaFoldDB" id="A0A2T4U279"/>
<name>A0A2T4U279_9BACI</name>
<proteinExistence type="predicted"/>
<organism evidence="2 3">
    <name type="scientific">Alkalicoccus saliphilus</name>
    <dbReference type="NCBI Taxonomy" id="200989"/>
    <lineage>
        <taxon>Bacteria</taxon>
        <taxon>Bacillati</taxon>
        <taxon>Bacillota</taxon>
        <taxon>Bacilli</taxon>
        <taxon>Bacillales</taxon>
        <taxon>Bacillaceae</taxon>
        <taxon>Alkalicoccus</taxon>
    </lineage>
</organism>
<dbReference type="Pfam" id="PF06923">
    <property type="entry name" value="GutM"/>
    <property type="match status" value="1"/>
</dbReference>
<gene>
    <name evidence="2" type="ORF">C6Y45_16070</name>
</gene>
<evidence type="ECO:0000313" key="2">
    <source>
        <dbReference type="EMBL" id="PTL37512.1"/>
    </source>
</evidence>
<evidence type="ECO:0000313" key="3">
    <source>
        <dbReference type="Proteomes" id="UP000240509"/>
    </source>
</evidence>